<protein>
    <submittedName>
        <fullName evidence="3">Molybdopterin-binding/glycosyltransferase family 2 protein</fullName>
    </submittedName>
</protein>
<evidence type="ECO:0000313" key="4">
    <source>
        <dbReference type="Proteomes" id="UP001424441"/>
    </source>
</evidence>
<dbReference type="RefSeq" id="WP_343805128.1">
    <property type="nucleotide sequence ID" value="NZ_BAAADE010000003.1"/>
</dbReference>
<dbReference type="Pfam" id="PF12804">
    <property type="entry name" value="NTP_transf_3"/>
    <property type="match status" value="1"/>
</dbReference>
<gene>
    <name evidence="3" type="ORF">GCM10008943_20400</name>
</gene>
<dbReference type="CDD" id="cd04182">
    <property type="entry name" value="GT_2_like_f"/>
    <property type="match status" value="1"/>
</dbReference>
<dbReference type="PIRSF" id="PIRSF036626">
    <property type="entry name" value="MPTBd_MobAlike"/>
    <property type="match status" value="1"/>
</dbReference>
<reference evidence="3 4" key="1">
    <citation type="journal article" date="2019" name="Int. J. Syst. Evol. Microbiol.">
        <title>The Global Catalogue of Microorganisms (GCM) 10K type strain sequencing project: providing services to taxonomists for standard genome sequencing and annotation.</title>
        <authorList>
            <consortium name="The Broad Institute Genomics Platform"/>
            <consortium name="The Broad Institute Genome Sequencing Center for Infectious Disease"/>
            <person name="Wu L."/>
            <person name="Ma J."/>
        </authorList>
    </citation>
    <scope>NUCLEOTIDE SEQUENCE [LARGE SCALE GENOMIC DNA]</scope>
    <source>
        <strain evidence="3 4">JCM 15115</strain>
    </source>
</reference>
<dbReference type="PANTHER" id="PTHR43777:SF1">
    <property type="entry name" value="MOLYBDENUM COFACTOR CYTIDYLYLTRANSFERASE"/>
    <property type="match status" value="1"/>
</dbReference>
<dbReference type="SUPFAM" id="SSF53218">
    <property type="entry name" value="Molybdenum cofactor biosynthesis proteins"/>
    <property type="match status" value="1"/>
</dbReference>
<dbReference type="InterPro" id="IPR029044">
    <property type="entry name" value="Nucleotide-diphossugar_trans"/>
</dbReference>
<dbReference type="CDD" id="cd03522">
    <property type="entry name" value="MoeA_like"/>
    <property type="match status" value="1"/>
</dbReference>
<dbReference type="PANTHER" id="PTHR43777">
    <property type="entry name" value="MOLYBDENUM COFACTOR CYTIDYLYLTRANSFERASE"/>
    <property type="match status" value="1"/>
</dbReference>
<evidence type="ECO:0000259" key="2">
    <source>
        <dbReference type="Pfam" id="PF12804"/>
    </source>
</evidence>
<dbReference type="InterPro" id="IPR012184">
    <property type="entry name" value="Bifunc_Mopterin-bd"/>
</dbReference>
<dbReference type="Gene3D" id="3.90.550.10">
    <property type="entry name" value="Spore Coat Polysaccharide Biosynthesis Protein SpsA, Chain A"/>
    <property type="match status" value="1"/>
</dbReference>
<dbReference type="EMBL" id="BAAADE010000003">
    <property type="protein sequence ID" value="GAA0604750.1"/>
    <property type="molecule type" value="Genomic_DNA"/>
</dbReference>
<proteinExistence type="predicted"/>
<comment type="caution">
    <text evidence="3">The sequence shown here is derived from an EMBL/GenBank/DDBJ whole genome shotgun (WGS) entry which is preliminary data.</text>
</comment>
<evidence type="ECO:0000313" key="3">
    <source>
        <dbReference type="EMBL" id="GAA0604750.1"/>
    </source>
</evidence>
<sequence length="542" mass="58197">MQFGRLALNDALGAILAHTIITDNKVIKKGTVLSRSDLEYIRSAGHVDVLAARLEGLDIGEDDAARRIADCLSFAHIRAGLATTGRVNFYAEKAGLFTVSEELIHAINRVDSSITLSTLAPFTRTTADMLVATVKIIPFAVDQLHMQHVQSLAIRQQAFAVKPFAPKKIGLIQTVLPNLKTSILDKTAKVTAKRIELNGGDLVSEMRVEHHAPFVAEAIKQTLKNADMAVIFGASAVCDPDDIVPQAIRLAGGRVERIGMPVDPGNLLILASHGHKPVLGAPGCSRSPKENGFDWVLDRLMADLKVDDRMIAGMGVGGILSEIPNRPSPREMVKTDHQGDVAIAVLAAGRSSRMGARNKLLAHFDGVPLVRRSVEAAIAGGGRPVIVVLGHMAEEIDLALHHLTIKTILNPDYSQGLSTSIKAALDHLPPSATGLMIQLGDMPHVKAHHIRQMLAAFDKSRHSAVIRATCNSEAGNPVIIPAHLFEKLGQLQGDRGARKLIETSEVQVIDVEIGEAALSDVDTAEALEKAGGYWADRRLSTM</sequence>
<organism evidence="3 4">
    <name type="scientific">Paenochrobactrum glaciei</name>
    <dbReference type="NCBI Taxonomy" id="486407"/>
    <lineage>
        <taxon>Bacteria</taxon>
        <taxon>Pseudomonadati</taxon>
        <taxon>Pseudomonadota</taxon>
        <taxon>Alphaproteobacteria</taxon>
        <taxon>Hyphomicrobiales</taxon>
        <taxon>Brucellaceae</taxon>
        <taxon>Paenochrobactrum</taxon>
    </lineage>
</organism>
<feature type="domain" description="MobA-like NTP transferase" evidence="2">
    <location>
        <begin position="344"/>
        <end position="504"/>
    </location>
</feature>
<dbReference type="Proteomes" id="UP001424441">
    <property type="component" value="Unassembled WGS sequence"/>
</dbReference>
<name>A0ABN1G5W8_9HYPH</name>
<keyword evidence="1" id="KW-0460">Magnesium</keyword>
<dbReference type="InterPro" id="IPR025877">
    <property type="entry name" value="MobA-like_NTP_Trfase"/>
</dbReference>
<dbReference type="InterPro" id="IPR036425">
    <property type="entry name" value="MoaB/Mog-like_dom_sf"/>
</dbReference>
<dbReference type="SUPFAM" id="SSF53448">
    <property type="entry name" value="Nucleotide-diphospho-sugar transferases"/>
    <property type="match status" value="1"/>
</dbReference>
<dbReference type="Gene3D" id="3.40.980.10">
    <property type="entry name" value="MoaB/Mog-like domain"/>
    <property type="match status" value="1"/>
</dbReference>
<evidence type="ECO:0000256" key="1">
    <source>
        <dbReference type="ARBA" id="ARBA00022842"/>
    </source>
</evidence>
<accession>A0ABN1G5W8</accession>
<keyword evidence="4" id="KW-1185">Reference proteome</keyword>